<comment type="caution">
    <text evidence="3">The sequence shown here is derived from an EMBL/GenBank/DDBJ whole genome shotgun (WGS) entry which is preliminary data.</text>
</comment>
<dbReference type="EMBL" id="QGKY02002305">
    <property type="protein sequence ID" value="KAF2533253.1"/>
    <property type="molecule type" value="Genomic_DNA"/>
</dbReference>
<dbReference type="Proteomes" id="UP000712281">
    <property type="component" value="Unassembled WGS sequence"/>
</dbReference>
<feature type="region of interest" description="Disordered" evidence="1">
    <location>
        <begin position="20"/>
        <end position="41"/>
    </location>
</feature>
<evidence type="ECO:0000256" key="1">
    <source>
        <dbReference type="SAM" id="MobiDB-lite"/>
    </source>
</evidence>
<reference evidence="3" key="1">
    <citation type="submission" date="2019-12" db="EMBL/GenBank/DDBJ databases">
        <title>Genome sequencing and annotation of Brassica cretica.</title>
        <authorList>
            <person name="Studholme D.J."/>
            <person name="Sarris P.F."/>
        </authorList>
    </citation>
    <scope>NUCLEOTIDE SEQUENCE</scope>
    <source>
        <strain evidence="3">PFS-001/15</strain>
        <strain evidence="2">PFS-102/07</strain>
        <tissue evidence="3">Leaf</tissue>
    </source>
</reference>
<feature type="compositionally biased region" description="Basic and acidic residues" evidence="1">
    <location>
        <begin position="31"/>
        <end position="41"/>
    </location>
</feature>
<evidence type="ECO:0000313" key="2">
    <source>
        <dbReference type="EMBL" id="KAF2533253.1"/>
    </source>
</evidence>
<accession>A0A8S9H1R5</accession>
<name>A0A8S9H1R5_BRACR</name>
<evidence type="ECO:0000313" key="3">
    <source>
        <dbReference type="EMBL" id="KAF2550207.1"/>
    </source>
</evidence>
<proteinExistence type="predicted"/>
<dbReference type="AlphaFoldDB" id="A0A8S9H1R5"/>
<evidence type="ECO:0000313" key="4">
    <source>
        <dbReference type="Proteomes" id="UP000712281"/>
    </source>
</evidence>
<sequence length="67" mass="7543">MEATVPIKVPFSEVSPKPILMNKSAKRKRNRSAEKDQSIDEKIAEEGKYPVVPFITDAPLYQPADEI</sequence>
<dbReference type="EMBL" id="QGKW02001988">
    <property type="protein sequence ID" value="KAF2550207.1"/>
    <property type="molecule type" value="Genomic_DNA"/>
</dbReference>
<organism evidence="3 4">
    <name type="scientific">Brassica cretica</name>
    <name type="common">Mustard</name>
    <dbReference type="NCBI Taxonomy" id="69181"/>
    <lineage>
        <taxon>Eukaryota</taxon>
        <taxon>Viridiplantae</taxon>
        <taxon>Streptophyta</taxon>
        <taxon>Embryophyta</taxon>
        <taxon>Tracheophyta</taxon>
        <taxon>Spermatophyta</taxon>
        <taxon>Magnoliopsida</taxon>
        <taxon>eudicotyledons</taxon>
        <taxon>Gunneridae</taxon>
        <taxon>Pentapetalae</taxon>
        <taxon>rosids</taxon>
        <taxon>malvids</taxon>
        <taxon>Brassicales</taxon>
        <taxon>Brassicaceae</taxon>
        <taxon>Brassiceae</taxon>
        <taxon>Brassica</taxon>
    </lineage>
</organism>
<protein>
    <submittedName>
        <fullName evidence="3">Uncharacterized protein</fullName>
    </submittedName>
</protein>
<gene>
    <name evidence="3" type="ORF">F2Q68_00034377</name>
    <name evidence="2" type="ORF">F2Q70_00029907</name>
</gene>